<dbReference type="GO" id="GO:0004619">
    <property type="term" value="F:phosphoglycerate mutase activity"/>
    <property type="evidence" value="ECO:0007669"/>
    <property type="project" value="UniProtKB-EC"/>
</dbReference>
<dbReference type="Gene3D" id="3.40.720.10">
    <property type="entry name" value="Alkaline Phosphatase, subunit A"/>
    <property type="match status" value="2"/>
</dbReference>
<evidence type="ECO:0000313" key="4">
    <source>
        <dbReference type="Proteomes" id="UP000238479"/>
    </source>
</evidence>
<evidence type="ECO:0000313" key="3">
    <source>
        <dbReference type="EMBL" id="PRQ34624.1"/>
    </source>
</evidence>
<dbReference type="GO" id="GO:0030145">
    <property type="term" value="F:manganese ion binding"/>
    <property type="evidence" value="ECO:0007669"/>
    <property type="project" value="TreeGrafter"/>
</dbReference>
<dbReference type="OMA" id="KICYAGM"/>
<keyword evidence="3" id="KW-0413">Isomerase</keyword>
<gene>
    <name evidence="3" type="ORF">RchiOBHm_Chr5g0071081</name>
</gene>
<dbReference type="InterPro" id="IPR005995">
    <property type="entry name" value="Pgm_bpd_ind"/>
</dbReference>
<feature type="domain" description="Metalloenzyme" evidence="2">
    <location>
        <begin position="68"/>
        <end position="221"/>
    </location>
</feature>
<comment type="caution">
    <text evidence="3">The sequence shown here is derived from an EMBL/GenBank/DDBJ whole genome shotgun (WGS) entry which is preliminary data.</text>
</comment>
<dbReference type="Gramene" id="PRQ34624">
    <property type="protein sequence ID" value="PRQ34624"/>
    <property type="gene ID" value="RchiOBHm_Chr5g0071081"/>
</dbReference>
<evidence type="ECO:0000259" key="2">
    <source>
        <dbReference type="Pfam" id="PF01676"/>
    </source>
</evidence>
<dbReference type="InterPro" id="IPR036646">
    <property type="entry name" value="PGAM_B_sf"/>
</dbReference>
<dbReference type="SUPFAM" id="SSF53649">
    <property type="entry name" value="Alkaline phosphatase-like"/>
    <property type="match status" value="1"/>
</dbReference>
<dbReference type="GO" id="GO:0006007">
    <property type="term" value="P:glucose catabolic process"/>
    <property type="evidence" value="ECO:0007669"/>
    <property type="project" value="InterPro"/>
</dbReference>
<dbReference type="InterPro" id="IPR006124">
    <property type="entry name" value="Metalloenzyme"/>
</dbReference>
<dbReference type="Pfam" id="PF01676">
    <property type="entry name" value="Metalloenzyme"/>
    <property type="match status" value="1"/>
</dbReference>
<sequence length="236" mass="25673">MVMAAKAFEYADFDKFDRVRVPKICYAGMLQYDGELKLPTRYLVEPPEIDRTSGEYLTYNGVHTFACSGISFNVQPKMKALEIAEKARDAILTKKFEQVRVNLPNGDMVGHTGDIEATIVACKAADQAVKMILDAVEQVGGIYVITADHGNAEDMVKRNKTGQPLLDKSGNIQILTSRTLQPVPVAIGGPGLAPGVRFRKDLPSGGLANVAATMTNLHGFEAPADYEPFLIEVVDN</sequence>
<dbReference type="EMBL" id="PDCK01000043">
    <property type="protein sequence ID" value="PRQ34624.1"/>
    <property type="molecule type" value="Genomic_DNA"/>
</dbReference>
<keyword evidence="4" id="KW-1185">Reference proteome</keyword>
<proteinExistence type="predicted"/>
<dbReference type="PANTHER" id="PTHR31637">
    <property type="entry name" value="2,3-BISPHOSPHOGLYCERATE-INDEPENDENT PHOSPHOGLYCERATE MUTASE"/>
    <property type="match status" value="1"/>
</dbReference>
<organism evidence="3 4">
    <name type="scientific">Rosa chinensis</name>
    <name type="common">China rose</name>
    <dbReference type="NCBI Taxonomy" id="74649"/>
    <lineage>
        <taxon>Eukaryota</taxon>
        <taxon>Viridiplantae</taxon>
        <taxon>Streptophyta</taxon>
        <taxon>Embryophyta</taxon>
        <taxon>Tracheophyta</taxon>
        <taxon>Spermatophyta</taxon>
        <taxon>Magnoliopsida</taxon>
        <taxon>eudicotyledons</taxon>
        <taxon>Gunneridae</taxon>
        <taxon>Pentapetalae</taxon>
        <taxon>rosids</taxon>
        <taxon>fabids</taxon>
        <taxon>Rosales</taxon>
        <taxon>Rosaceae</taxon>
        <taxon>Rosoideae</taxon>
        <taxon>Rosoideae incertae sedis</taxon>
        <taxon>Rosa</taxon>
    </lineage>
</organism>
<accession>A0A2P6QKB8</accession>
<name>A0A2P6QKB8_ROSCH</name>
<comment type="catalytic activity">
    <reaction evidence="1">
        <text>(2R)-2-phosphoglycerate = (2R)-3-phosphoglycerate</text>
        <dbReference type="Rhea" id="RHEA:15901"/>
        <dbReference type="ChEBI" id="CHEBI:58272"/>
        <dbReference type="ChEBI" id="CHEBI:58289"/>
        <dbReference type="EC" id="5.4.2.12"/>
    </reaction>
</comment>
<dbReference type="InterPro" id="IPR017850">
    <property type="entry name" value="Alkaline_phosphatase_core_sf"/>
</dbReference>
<dbReference type="EC" id="5.4.2.12" evidence="3"/>
<dbReference type="Gene3D" id="3.40.1450.10">
    <property type="entry name" value="BPG-independent phosphoglycerate mutase, domain B"/>
    <property type="match status" value="1"/>
</dbReference>
<dbReference type="GO" id="GO:0005737">
    <property type="term" value="C:cytoplasm"/>
    <property type="evidence" value="ECO:0007669"/>
    <property type="project" value="UniProtKB-SubCell"/>
</dbReference>
<dbReference type="STRING" id="74649.A0A2P6QKB8"/>
<dbReference type="AlphaFoldDB" id="A0A2P6QKB8"/>
<evidence type="ECO:0000256" key="1">
    <source>
        <dbReference type="ARBA" id="ARBA00000370"/>
    </source>
</evidence>
<dbReference type="PANTHER" id="PTHR31637:SF0">
    <property type="entry name" value="2,3-BISPHOSPHOGLYCERATE-INDEPENDENT PHOSPHOGLYCERATE MUTASE"/>
    <property type="match status" value="1"/>
</dbReference>
<protein>
    <submittedName>
        <fullName evidence="3">Putative phosphoglycerate mutase (2,3-diphosphoglycerate-independent)</fullName>
        <ecNumber evidence="3">5.4.2.12</ecNumber>
    </submittedName>
</protein>
<reference evidence="3 4" key="1">
    <citation type="journal article" date="2018" name="Nat. Genet.">
        <title>The Rosa genome provides new insights in the design of modern roses.</title>
        <authorList>
            <person name="Bendahmane M."/>
        </authorList>
    </citation>
    <scope>NUCLEOTIDE SEQUENCE [LARGE SCALE GENOMIC DNA]</scope>
    <source>
        <strain evidence="4">cv. Old Blush</strain>
    </source>
</reference>
<dbReference type="Proteomes" id="UP000238479">
    <property type="component" value="Chromosome 5"/>
</dbReference>